<accession>A0A0L6JQB4</accession>
<comment type="caution">
    <text evidence="6">The sequence shown here is derived from an EMBL/GenBank/DDBJ whole genome shotgun (WGS) entry which is preliminary data.</text>
</comment>
<gene>
    <name evidence="6" type="ORF">Bccel_3302</name>
</gene>
<dbReference type="PATRIC" id="fig|398512.5.peg.3460"/>
<organism evidence="6 7">
    <name type="scientific">Pseudobacteroides cellulosolvens ATCC 35603 = DSM 2933</name>
    <dbReference type="NCBI Taxonomy" id="398512"/>
    <lineage>
        <taxon>Bacteria</taxon>
        <taxon>Bacillati</taxon>
        <taxon>Bacillota</taxon>
        <taxon>Clostridia</taxon>
        <taxon>Eubacteriales</taxon>
        <taxon>Oscillospiraceae</taxon>
        <taxon>Pseudobacteroides</taxon>
    </lineage>
</organism>
<dbReference type="InterPro" id="IPR013785">
    <property type="entry name" value="Aldolase_TIM"/>
</dbReference>
<protein>
    <submittedName>
        <fullName evidence="6">2-dehydro-3-deoxyphosphogluconate aldolase/4-hydroxy-2-oxoglutarate aldolase</fullName>
    </submittedName>
</protein>
<comment type="subunit">
    <text evidence="3">Homotrimer.</text>
</comment>
<dbReference type="AlphaFoldDB" id="A0A0L6JQB4"/>
<dbReference type="InterPro" id="IPR000887">
    <property type="entry name" value="Aldlse_KDPG_KHG"/>
</dbReference>
<name>A0A0L6JQB4_9FIRM</name>
<dbReference type="Gene3D" id="3.20.20.70">
    <property type="entry name" value="Aldolase class I"/>
    <property type="match status" value="1"/>
</dbReference>
<dbReference type="Pfam" id="PF01081">
    <property type="entry name" value="Aldolase"/>
    <property type="match status" value="1"/>
</dbReference>
<dbReference type="CDD" id="cd00452">
    <property type="entry name" value="KDPG_aldolase"/>
    <property type="match status" value="1"/>
</dbReference>
<dbReference type="Proteomes" id="UP000036923">
    <property type="component" value="Unassembled WGS sequence"/>
</dbReference>
<dbReference type="GO" id="GO:0016829">
    <property type="term" value="F:lyase activity"/>
    <property type="evidence" value="ECO:0007669"/>
    <property type="project" value="UniProtKB-KW"/>
</dbReference>
<keyword evidence="7" id="KW-1185">Reference proteome</keyword>
<evidence type="ECO:0000313" key="7">
    <source>
        <dbReference type="Proteomes" id="UP000036923"/>
    </source>
</evidence>
<keyword evidence="4" id="KW-0456">Lyase</keyword>
<dbReference type="eggNOG" id="COG0800">
    <property type="taxonomic scope" value="Bacteria"/>
</dbReference>
<evidence type="ECO:0000256" key="2">
    <source>
        <dbReference type="ARBA" id="ARBA00006906"/>
    </source>
</evidence>
<dbReference type="NCBIfam" id="TIGR01182">
    <property type="entry name" value="eda"/>
    <property type="match status" value="1"/>
</dbReference>
<dbReference type="EMBL" id="LGTC01000001">
    <property type="protein sequence ID" value="KNY28031.1"/>
    <property type="molecule type" value="Genomic_DNA"/>
</dbReference>
<evidence type="ECO:0000256" key="5">
    <source>
        <dbReference type="ARBA" id="ARBA00023277"/>
    </source>
</evidence>
<sequence length="215" mass="22661">MNKQEILSKIKEGGLVAVVRADNAEMAFKIADACIEGGVASIEITYTVPGATEIIKELSRRYSSGEIIIGAGTVMDSETARTAILAGAQYIVSPYLSKEVVKICNRYQIASMPGAMTVREAVECLEAGADIIKVFPGEVLGPTFIKAVKGPMPYAVMMPTGGVTLENVGEWIKAGAVAVGAGGSLTAGAKKGDYNSITELAKKFIDEIKKARNQK</sequence>
<dbReference type="OrthoDB" id="9802667at2"/>
<comment type="similarity">
    <text evidence="2">Belongs to the KHG/KDPG aldolase family.</text>
</comment>
<proteinExistence type="inferred from homology"/>
<evidence type="ECO:0000256" key="3">
    <source>
        <dbReference type="ARBA" id="ARBA00011233"/>
    </source>
</evidence>
<dbReference type="PANTHER" id="PTHR30246:SF1">
    <property type="entry name" value="2-DEHYDRO-3-DEOXY-6-PHOSPHOGALACTONATE ALDOLASE-RELATED"/>
    <property type="match status" value="1"/>
</dbReference>
<dbReference type="PANTHER" id="PTHR30246">
    <property type="entry name" value="2-KETO-3-DEOXY-6-PHOSPHOGLUCONATE ALDOLASE"/>
    <property type="match status" value="1"/>
</dbReference>
<comment type="pathway">
    <text evidence="1">Carbohydrate acid metabolism.</text>
</comment>
<dbReference type="RefSeq" id="WP_036939099.1">
    <property type="nucleotide sequence ID" value="NZ_JQKC01000008.1"/>
</dbReference>
<dbReference type="SUPFAM" id="SSF51569">
    <property type="entry name" value="Aldolase"/>
    <property type="match status" value="1"/>
</dbReference>
<dbReference type="STRING" id="398512.Bccel_3302"/>
<evidence type="ECO:0000256" key="1">
    <source>
        <dbReference type="ARBA" id="ARBA00004761"/>
    </source>
</evidence>
<keyword evidence="5" id="KW-0119">Carbohydrate metabolism</keyword>
<evidence type="ECO:0000256" key="4">
    <source>
        <dbReference type="ARBA" id="ARBA00023239"/>
    </source>
</evidence>
<reference evidence="7" key="1">
    <citation type="submission" date="2015-07" db="EMBL/GenBank/DDBJ databases">
        <title>Near-Complete Genome Sequence of the Cellulolytic Bacterium Bacteroides (Pseudobacteroides) cellulosolvens ATCC 35603.</title>
        <authorList>
            <person name="Dassa B."/>
            <person name="Utturkar S.M."/>
            <person name="Klingeman D.M."/>
            <person name="Hurt R.A."/>
            <person name="Keller M."/>
            <person name="Xu J."/>
            <person name="Reddy Y.H.K."/>
            <person name="Borovok I."/>
            <person name="Grinberg I.R."/>
            <person name="Lamed R."/>
            <person name="Zhivin O."/>
            <person name="Bayer E.A."/>
            <person name="Brown S.D."/>
        </authorList>
    </citation>
    <scope>NUCLEOTIDE SEQUENCE [LARGE SCALE GENOMIC DNA]</scope>
    <source>
        <strain evidence="7">DSM 2933</strain>
    </source>
</reference>
<dbReference type="NCBIfam" id="NF005119">
    <property type="entry name" value="PRK06552.1"/>
    <property type="match status" value="1"/>
</dbReference>
<evidence type="ECO:0000313" key="6">
    <source>
        <dbReference type="EMBL" id="KNY28031.1"/>
    </source>
</evidence>